<proteinExistence type="predicted"/>
<dbReference type="Pfam" id="PF12796">
    <property type="entry name" value="Ank_2"/>
    <property type="match status" value="1"/>
</dbReference>
<keyword evidence="2 3" id="KW-0040">ANK repeat</keyword>
<dbReference type="EMBL" id="MPUH01000035">
    <property type="protein sequence ID" value="OMJ93900.1"/>
    <property type="molecule type" value="Genomic_DNA"/>
</dbReference>
<dbReference type="GO" id="GO:0004190">
    <property type="term" value="F:aspartic-type endopeptidase activity"/>
    <property type="evidence" value="ECO:0007669"/>
    <property type="project" value="InterPro"/>
</dbReference>
<dbReference type="PROSITE" id="PS50297">
    <property type="entry name" value="ANK_REP_REGION"/>
    <property type="match status" value="1"/>
</dbReference>
<evidence type="ECO:0000313" key="6">
    <source>
        <dbReference type="Proteomes" id="UP000187209"/>
    </source>
</evidence>
<evidence type="ECO:0000256" key="2">
    <source>
        <dbReference type="ARBA" id="ARBA00023043"/>
    </source>
</evidence>
<keyword evidence="6" id="KW-1185">Reference proteome</keyword>
<dbReference type="GO" id="GO:0006508">
    <property type="term" value="P:proteolysis"/>
    <property type="evidence" value="ECO:0007669"/>
    <property type="project" value="InterPro"/>
</dbReference>
<dbReference type="SUPFAM" id="SSF48403">
    <property type="entry name" value="Ankyrin repeat"/>
    <property type="match status" value="1"/>
</dbReference>
<gene>
    <name evidence="5" type="ORF">SteCoe_3098</name>
</gene>
<dbReference type="PROSITE" id="PS50175">
    <property type="entry name" value="ASP_PROT_RETROV"/>
    <property type="match status" value="1"/>
</dbReference>
<keyword evidence="1" id="KW-0677">Repeat</keyword>
<evidence type="ECO:0000259" key="4">
    <source>
        <dbReference type="PROSITE" id="PS50175"/>
    </source>
</evidence>
<dbReference type="PROSITE" id="PS50088">
    <property type="entry name" value="ANK_REPEAT"/>
    <property type="match status" value="2"/>
</dbReference>
<feature type="domain" description="Peptidase A2" evidence="4">
    <location>
        <begin position="130"/>
        <end position="143"/>
    </location>
</feature>
<reference evidence="5 6" key="1">
    <citation type="submission" date="2016-11" db="EMBL/GenBank/DDBJ databases">
        <title>The macronuclear genome of Stentor coeruleus: a giant cell with tiny introns.</title>
        <authorList>
            <person name="Slabodnick M."/>
            <person name="Ruby J.G."/>
            <person name="Reiff S.B."/>
            <person name="Swart E.C."/>
            <person name="Gosai S."/>
            <person name="Prabakaran S."/>
            <person name="Witkowska E."/>
            <person name="Larue G.E."/>
            <person name="Fisher S."/>
            <person name="Freeman R.M."/>
            <person name="Gunawardena J."/>
            <person name="Chu W."/>
            <person name="Stover N.A."/>
            <person name="Gregory B.D."/>
            <person name="Nowacki M."/>
            <person name="Derisi J."/>
            <person name="Roy S.W."/>
            <person name="Marshall W.F."/>
            <person name="Sood P."/>
        </authorList>
    </citation>
    <scope>NUCLEOTIDE SEQUENCE [LARGE SCALE GENOMIC DNA]</scope>
    <source>
        <strain evidence="5">WM001</strain>
    </source>
</reference>
<dbReference type="InterPro" id="IPR001995">
    <property type="entry name" value="Peptidase_A2_cat"/>
</dbReference>
<dbReference type="InterPro" id="IPR002110">
    <property type="entry name" value="Ankyrin_rpt"/>
</dbReference>
<dbReference type="Gene3D" id="1.25.40.20">
    <property type="entry name" value="Ankyrin repeat-containing domain"/>
    <property type="match status" value="1"/>
</dbReference>
<protein>
    <recommendedName>
        <fullName evidence="4">Peptidase A2 domain-containing protein</fullName>
    </recommendedName>
</protein>
<dbReference type="PANTHER" id="PTHR24198:SF165">
    <property type="entry name" value="ANKYRIN REPEAT-CONTAINING PROTEIN-RELATED"/>
    <property type="match status" value="1"/>
</dbReference>
<organism evidence="5 6">
    <name type="scientific">Stentor coeruleus</name>
    <dbReference type="NCBI Taxonomy" id="5963"/>
    <lineage>
        <taxon>Eukaryota</taxon>
        <taxon>Sar</taxon>
        <taxon>Alveolata</taxon>
        <taxon>Ciliophora</taxon>
        <taxon>Postciliodesmatophora</taxon>
        <taxon>Heterotrichea</taxon>
        <taxon>Heterotrichida</taxon>
        <taxon>Stentoridae</taxon>
        <taxon>Stentor</taxon>
    </lineage>
</organism>
<dbReference type="SMART" id="SM00248">
    <property type="entry name" value="ANK"/>
    <property type="match status" value="3"/>
</dbReference>
<dbReference type="AlphaFoldDB" id="A0A1R2CY43"/>
<dbReference type="Proteomes" id="UP000187209">
    <property type="component" value="Unassembled WGS sequence"/>
</dbReference>
<dbReference type="PANTHER" id="PTHR24198">
    <property type="entry name" value="ANKYRIN REPEAT AND PROTEIN KINASE DOMAIN-CONTAINING PROTEIN"/>
    <property type="match status" value="1"/>
</dbReference>
<dbReference type="InterPro" id="IPR036770">
    <property type="entry name" value="Ankyrin_rpt-contain_sf"/>
</dbReference>
<feature type="repeat" description="ANK" evidence="3">
    <location>
        <begin position="113"/>
        <end position="145"/>
    </location>
</feature>
<dbReference type="OrthoDB" id="341259at2759"/>
<comment type="caution">
    <text evidence="5">The sequence shown here is derived from an EMBL/GenBank/DDBJ whole genome shotgun (WGS) entry which is preliminary data.</text>
</comment>
<sequence length="202" mass="23440">MKSLLSFFIKDSSIPFEDEILESIKSGNINELSQLFETKNIDPKLLTKQGLTLMTFAAYHNKTEVIKYLHSIGCDANQTGKNGSSPLTRACYYKRYDSIKILLDLGANINTKYDEYPLVQSLYRGNDELIQFLLDHGADTSILHNEEYQEVIKGLPENIKLVIRKHDAFKRRIPFLMIYMFKNDTYLNKLPRFVVKELVMFI</sequence>
<feature type="repeat" description="ANK" evidence="3">
    <location>
        <begin position="82"/>
        <end position="114"/>
    </location>
</feature>
<evidence type="ECO:0000256" key="1">
    <source>
        <dbReference type="ARBA" id="ARBA00022737"/>
    </source>
</evidence>
<name>A0A1R2CY43_9CILI</name>
<evidence type="ECO:0000313" key="5">
    <source>
        <dbReference type="EMBL" id="OMJ93900.1"/>
    </source>
</evidence>
<evidence type="ECO:0000256" key="3">
    <source>
        <dbReference type="PROSITE-ProRule" id="PRU00023"/>
    </source>
</evidence>
<accession>A0A1R2CY43</accession>